<protein>
    <submittedName>
        <fullName evidence="1">Uncharacterized protein</fullName>
    </submittedName>
</protein>
<dbReference type="Proteomes" id="UP001239111">
    <property type="component" value="Chromosome 2"/>
</dbReference>
<reference evidence="1" key="1">
    <citation type="submission" date="2023-04" db="EMBL/GenBank/DDBJ databases">
        <title>A chromosome-level genome assembly of the parasitoid wasp Eretmocerus hayati.</title>
        <authorList>
            <person name="Zhong Y."/>
            <person name="Liu S."/>
            <person name="Liu Y."/>
        </authorList>
    </citation>
    <scope>NUCLEOTIDE SEQUENCE</scope>
    <source>
        <strain evidence="1">ZJU_SS_LIU_2023</strain>
    </source>
</reference>
<dbReference type="EMBL" id="CM056742">
    <property type="protein sequence ID" value="KAJ8677338.1"/>
    <property type="molecule type" value="Genomic_DNA"/>
</dbReference>
<proteinExistence type="predicted"/>
<sequence length="201" mass="22736">MTISECYHSIDDFQVYFVSDVDKLFFANHLSPSTAFQKVAAELLGYSQSSACLIIRRVSTALAELFHQYIHFPRTEQKQLLNTQEMYLIGGRPHVAAAIDGILVKIDCPYLWIGETFCCWKDYFALNVMASDLGNLMCMSCYDSITGNDCLQSAVGPRGRMCNMDVRLIGSMYMIKLLLTEVVLRVFASCFQRHRAQNGLV</sequence>
<evidence type="ECO:0000313" key="1">
    <source>
        <dbReference type="EMBL" id="KAJ8677338.1"/>
    </source>
</evidence>
<gene>
    <name evidence="1" type="ORF">QAD02_013125</name>
</gene>
<comment type="caution">
    <text evidence="1">The sequence shown here is derived from an EMBL/GenBank/DDBJ whole genome shotgun (WGS) entry which is preliminary data.</text>
</comment>
<evidence type="ECO:0000313" key="2">
    <source>
        <dbReference type="Proteomes" id="UP001239111"/>
    </source>
</evidence>
<keyword evidence="2" id="KW-1185">Reference proteome</keyword>
<organism evidence="1 2">
    <name type="scientific">Eretmocerus hayati</name>
    <dbReference type="NCBI Taxonomy" id="131215"/>
    <lineage>
        <taxon>Eukaryota</taxon>
        <taxon>Metazoa</taxon>
        <taxon>Ecdysozoa</taxon>
        <taxon>Arthropoda</taxon>
        <taxon>Hexapoda</taxon>
        <taxon>Insecta</taxon>
        <taxon>Pterygota</taxon>
        <taxon>Neoptera</taxon>
        <taxon>Endopterygota</taxon>
        <taxon>Hymenoptera</taxon>
        <taxon>Apocrita</taxon>
        <taxon>Proctotrupomorpha</taxon>
        <taxon>Chalcidoidea</taxon>
        <taxon>Aphelinidae</taxon>
        <taxon>Aphelininae</taxon>
        <taxon>Eretmocerus</taxon>
    </lineage>
</organism>
<accession>A0ACC2P2K7</accession>
<name>A0ACC2P2K7_9HYME</name>